<evidence type="ECO:0000313" key="12">
    <source>
        <dbReference type="Proteomes" id="UP000751190"/>
    </source>
</evidence>
<feature type="transmembrane region" description="Helical" evidence="9">
    <location>
        <begin position="413"/>
        <end position="430"/>
    </location>
</feature>
<feature type="transmembrane region" description="Helical" evidence="9">
    <location>
        <begin position="70"/>
        <end position="89"/>
    </location>
</feature>
<accession>A0A8J6CB18</accession>
<evidence type="ECO:0000256" key="8">
    <source>
        <dbReference type="SAM" id="MobiDB-lite"/>
    </source>
</evidence>
<dbReference type="OrthoDB" id="438545at2759"/>
<evidence type="ECO:0000259" key="10">
    <source>
        <dbReference type="Pfam" id="PF01490"/>
    </source>
</evidence>
<feature type="region of interest" description="Disordered" evidence="8">
    <location>
        <begin position="1"/>
        <end position="21"/>
    </location>
</feature>
<sequence length="501" mass="51484">MSTGTGEVDASGDEEAMRSRGSSLMSDALREGLLGAVIEGSPYSGGGARAGGVGGDDDAQRRLGGIRSSVYTLVSTMMGGGVLSLPYAMQEAGLLLGPLLLFVICLASRLSLWLVLTAGCSLRAASYEEMVALTLGRRWAVVVTVILLLLLWFVIVAYSILLGDLLGPVLAYGARAAGVAVSDAAVGSHGFVSLRTGAMLVGHAAVLPVTTRGSLSAMRSTTAISLGSTLLLALLISARSVAAMVARGSALRAGASAAAVLAPSGQPVLGALTSTSIISVSFLCHFNVLPVSEELARPSKQRFRKVVDRATAVAGVLYLCVGVLGCLQFTDGAGGVHGNILTNYDTDDALINVGRLGLSLTVSIGIALMVHPLRSAARRLLNSVRELKATPADARAPGPAGTAAAPSGMPREVLEALAIQSSGMLAAILIPEITVVWSFMGSTVCMLVGYVLPAACYLALRRWGSSAHRRYWRGAWALAVAGSALTVVCTASTLTQYSNSL</sequence>
<evidence type="ECO:0000256" key="1">
    <source>
        <dbReference type="ARBA" id="ARBA00004141"/>
    </source>
</evidence>
<name>A0A8J6CB18_DIALT</name>
<dbReference type="Pfam" id="PF01490">
    <property type="entry name" value="Aa_trans"/>
    <property type="match status" value="1"/>
</dbReference>
<dbReference type="AlphaFoldDB" id="A0A8J6CB18"/>
<evidence type="ECO:0000256" key="3">
    <source>
        <dbReference type="ARBA" id="ARBA00022448"/>
    </source>
</evidence>
<feature type="transmembrane region" description="Helical" evidence="9">
    <location>
        <begin position="223"/>
        <end position="246"/>
    </location>
</feature>
<keyword evidence="4 9" id="KW-0812">Transmembrane</keyword>
<evidence type="ECO:0000256" key="5">
    <source>
        <dbReference type="ARBA" id="ARBA00022970"/>
    </source>
</evidence>
<feature type="transmembrane region" description="Helical" evidence="9">
    <location>
        <begin position="139"/>
        <end position="161"/>
    </location>
</feature>
<dbReference type="Proteomes" id="UP000751190">
    <property type="component" value="Unassembled WGS sequence"/>
</dbReference>
<feature type="transmembrane region" description="Helical" evidence="9">
    <location>
        <begin position="436"/>
        <end position="460"/>
    </location>
</feature>
<comment type="caution">
    <text evidence="11">The sequence shown here is derived from an EMBL/GenBank/DDBJ whole genome shotgun (WGS) entry which is preliminary data.</text>
</comment>
<proteinExistence type="inferred from homology"/>
<dbReference type="OMA" id="FAYVCHY"/>
<protein>
    <recommendedName>
        <fullName evidence="10">Amino acid transporter transmembrane domain-containing protein</fullName>
    </recommendedName>
</protein>
<keyword evidence="7 9" id="KW-0472">Membrane</keyword>
<keyword evidence="5" id="KW-0029">Amino-acid transport</keyword>
<dbReference type="PANTHER" id="PTHR22950:SF458">
    <property type="entry name" value="SODIUM-COUPLED NEUTRAL AMINO ACID TRANSPORTER 11-RELATED"/>
    <property type="match status" value="1"/>
</dbReference>
<evidence type="ECO:0000256" key="6">
    <source>
        <dbReference type="ARBA" id="ARBA00022989"/>
    </source>
</evidence>
<dbReference type="GO" id="GO:0016020">
    <property type="term" value="C:membrane"/>
    <property type="evidence" value="ECO:0007669"/>
    <property type="project" value="UniProtKB-SubCell"/>
</dbReference>
<dbReference type="PANTHER" id="PTHR22950">
    <property type="entry name" value="AMINO ACID TRANSPORTER"/>
    <property type="match status" value="1"/>
</dbReference>
<dbReference type="GO" id="GO:0015179">
    <property type="term" value="F:L-amino acid transmembrane transporter activity"/>
    <property type="evidence" value="ECO:0007669"/>
    <property type="project" value="TreeGrafter"/>
</dbReference>
<evidence type="ECO:0000256" key="7">
    <source>
        <dbReference type="ARBA" id="ARBA00023136"/>
    </source>
</evidence>
<evidence type="ECO:0000313" key="11">
    <source>
        <dbReference type="EMBL" id="KAG8463220.1"/>
    </source>
</evidence>
<evidence type="ECO:0000256" key="2">
    <source>
        <dbReference type="ARBA" id="ARBA00008066"/>
    </source>
</evidence>
<comment type="subcellular location">
    <subcellularLocation>
        <location evidence="1">Membrane</location>
        <topology evidence="1">Multi-pass membrane protein</topology>
    </subcellularLocation>
</comment>
<dbReference type="InterPro" id="IPR013057">
    <property type="entry name" value="AA_transpt_TM"/>
</dbReference>
<reference evidence="11" key="1">
    <citation type="submission" date="2021-05" db="EMBL/GenBank/DDBJ databases">
        <title>The genome of the haptophyte Pavlova lutheri (Diacronema luteri, Pavlovales) - a model for lipid biosynthesis in eukaryotic algae.</title>
        <authorList>
            <person name="Hulatt C.J."/>
            <person name="Posewitz M.C."/>
        </authorList>
    </citation>
    <scope>NUCLEOTIDE SEQUENCE</scope>
    <source>
        <strain evidence="11">NIVA-4/92</strain>
    </source>
</reference>
<evidence type="ECO:0000256" key="4">
    <source>
        <dbReference type="ARBA" id="ARBA00022692"/>
    </source>
</evidence>
<feature type="transmembrane region" description="Helical" evidence="9">
    <location>
        <begin position="95"/>
        <end position="118"/>
    </location>
</feature>
<feature type="transmembrane region" description="Helical" evidence="9">
    <location>
        <begin position="472"/>
        <end position="494"/>
    </location>
</feature>
<keyword evidence="12" id="KW-1185">Reference proteome</keyword>
<keyword evidence="6 9" id="KW-1133">Transmembrane helix</keyword>
<feature type="transmembrane region" description="Helical" evidence="9">
    <location>
        <begin position="350"/>
        <end position="370"/>
    </location>
</feature>
<gene>
    <name evidence="11" type="ORF">KFE25_011217</name>
</gene>
<comment type="similarity">
    <text evidence="2">Belongs to the amino acid/polyamine transporter 2 family.</text>
</comment>
<organism evidence="11 12">
    <name type="scientific">Diacronema lutheri</name>
    <name type="common">Unicellular marine alga</name>
    <name type="synonym">Monochrysis lutheri</name>
    <dbReference type="NCBI Taxonomy" id="2081491"/>
    <lineage>
        <taxon>Eukaryota</taxon>
        <taxon>Haptista</taxon>
        <taxon>Haptophyta</taxon>
        <taxon>Pavlovophyceae</taxon>
        <taxon>Pavlovales</taxon>
        <taxon>Pavlovaceae</taxon>
        <taxon>Diacronema</taxon>
    </lineage>
</organism>
<feature type="transmembrane region" description="Helical" evidence="9">
    <location>
        <begin position="310"/>
        <end position="330"/>
    </location>
</feature>
<dbReference type="EMBL" id="JAGTXO010000017">
    <property type="protein sequence ID" value="KAG8463220.1"/>
    <property type="molecule type" value="Genomic_DNA"/>
</dbReference>
<feature type="domain" description="Amino acid transporter transmembrane" evidence="10">
    <location>
        <begin position="65"/>
        <end position="492"/>
    </location>
</feature>
<evidence type="ECO:0000256" key="9">
    <source>
        <dbReference type="SAM" id="Phobius"/>
    </source>
</evidence>
<keyword evidence="3" id="KW-0813">Transport</keyword>